<evidence type="ECO:0000313" key="5">
    <source>
        <dbReference type="Proteomes" id="UP000887013"/>
    </source>
</evidence>
<organism evidence="4 5">
    <name type="scientific">Nephila pilipes</name>
    <name type="common">Giant wood spider</name>
    <name type="synonym">Nephila maculata</name>
    <dbReference type="NCBI Taxonomy" id="299642"/>
    <lineage>
        <taxon>Eukaryota</taxon>
        <taxon>Metazoa</taxon>
        <taxon>Ecdysozoa</taxon>
        <taxon>Arthropoda</taxon>
        <taxon>Chelicerata</taxon>
        <taxon>Arachnida</taxon>
        <taxon>Araneae</taxon>
        <taxon>Araneomorphae</taxon>
        <taxon>Entelegynae</taxon>
        <taxon>Araneoidea</taxon>
        <taxon>Nephilidae</taxon>
        <taxon>Nephila</taxon>
    </lineage>
</organism>
<name>A0A8X6PSP0_NEPPI</name>
<dbReference type="OrthoDB" id="6432709at2759"/>
<evidence type="ECO:0000256" key="2">
    <source>
        <dbReference type="SAM" id="Phobius"/>
    </source>
</evidence>
<keyword evidence="2" id="KW-1133">Transmembrane helix</keyword>
<feature type="compositionally biased region" description="Gly residues" evidence="1">
    <location>
        <begin position="197"/>
        <end position="206"/>
    </location>
</feature>
<feature type="chain" id="PRO_5036471242" evidence="3">
    <location>
        <begin position="22"/>
        <end position="246"/>
    </location>
</feature>
<accession>A0A8X6PSP0</accession>
<dbReference type="Proteomes" id="UP000887013">
    <property type="component" value="Unassembled WGS sequence"/>
</dbReference>
<dbReference type="AlphaFoldDB" id="A0A8X6PSP0"/>
<protein>
    <submittedName>
        <fullName evidence="4">Uncharacterized protein</fullName>
    </submittedName>
</protein>
<feature type="transmembrane region" description="Helical" evidence="2">
    <location>
        <begin position="156"/>
        <end position="177"/>
    </location>
</feature>
<reference evidence="4" key="1">
    <citation type="submission" date="2020-08" db="EMBL/GenBank/DDBJ databases">
        <title>Multicomponent nature underlies the extraordinary mechanical properties of spider dragline silk.</title>
        <authorList>
            <person name="Kono N."/>
            <person name="Nakamura H."/>
            <person name="Mori M."/>
            <person name="Yoshida Y."/>
            <person name="Ohtoshi R."/>
            <person name="Malay A.D."/>
            <person name="Moran D.A.P."/>
            <person name="Tomita M."/>
            <person name="Numata K."/>
            <person name="Arakawa K."/>
        </authorList>
    </citation>
    <scope>NUCLEOTIDE SEQUENCE</scope>
</reference>
<sequence length="246" mass="26594">MSPAFIYSAFLLWAAVLSTTASTNSISTAANKTERAGRWYQDNQYGSKVDTGDYAAPGKPYYSVDSSSEDADRNDKSKYNVPTSFADFIPDQKYSSSKVPSKSRPPQAYGDWKGYNGDADYAAPWAFPTDMIAVMNAMKDGEKETGLIAKLKAEPIAVFLSLVLPLTLIFAAVWPSVMNYFMNGNMGPQTITTTASGGNGGDGNGDNGSTRKADDPSFVASVLEAIESFSEKMLMDEDDKKGTKTY</sequence>
<evidence type="ECO:0000313" key="4">
    <source>
        <dbReference type="EMBL" id="GFT83374.1"/>
    </source>
</evidence>
<feature type="signal peptide" evidence="3">
    <location>
        <begin position="1"/>
        <end position="21"/>
    </location>
</feature>
<keyword evidence="2" id="KW-0812">Transmembrane</keyword>
<keyword evidence="3" id="KW-0732">Signal</keyword>
<evidence type="ECO:0000256" key="3">
    <source>
        <dbReference type="SAM" id="SignalP"/>
    </source>
</evidence>
<evidence type="ECO:0000256" key="1">
    <source>
        <dbReference type="SAM" id="MobiDB-lite"/>
    </source>
</evidence>
<keyword evidence="5" id="KW-1185">Reference proteome</keyword>
<feature type="region of interest" description="Disordered" evidence="1">
    <location>
        <begin position="192"/>
        <end position="214"/>
    </location>
</feature>
<proteinExistence type="predicted"/>
<gene>
    <name evidence="4" type="primary">AVEN_138945_1</name>
    <name evidence="4" type="ORF">NPIL_699391</name>
</gene>
<comment type="caution">
    <text evidence="4">The sequence shown here is derived from an EMBL/GenBank/DDBJ whole genome shotgun (WGS) entry which is preliminary data.</text>
</comment>
<dbReference type="EMBL" id="BMAW01119180">
    <property type="protein sequence ID" value="GFT83374.1"/>
    <property type="molecule type" value="Genomic_DNA"/>
</dbReference>
<keyword evidence="2" id="KW-0472">Membrane</keyword>